<name>A0ABC8RBN4_9AQUA</name>
<reference evidence="1 2" key="1">
    <citation type="submission" date="2024-02" db="EMBL/GenBank/DDBJ databases">
        <authorList>
            <person name="Vignale AGUSTIN F."/>
            <person name="Sosa J E."/>
            <person name="Modenutti C."/>
        </authorList>
    </citation>
    <scope>NUCLEOTIDE SEQUENCE [LARGE SCALE GENOMIC DNA]</scope>
</reference>
<organism evidence="1 2">
    <name type="scientific">Ilex paraguariensis</name>
    <name type="common">yerba mate</name>
    <dbReference type="NCBI Taxonomy" id="185542"/>
    <lineage>
        <taxon>Eukaryota</taxon>
        <taxon>Viridiplantae</taxon>
        <taxon>Streptophyta</taxon>
        <taxon>Embryophyta</taxon>
        <taxon>Tracheophyta</taxon>
        <taxon>Spermatophyta</taxon>
        <taxon>Magnoliopsida</taxon>
        <taxon>eudicotyledons</taxon>
        <taxon>Gunneridae</taxon>
        <taxon>Pentapetalae</taxon>
        <taxon>asterids</taxon>
        <taxon>campanulids</taxon>
        <taxon>Aquifoliales</taxon>
        <taxon>Aquifoliaceae</taxon>
        <taxon>Ilex</taxon>
    </lineage>
</organism>
<protein>
    <submittedName>
        <fullName evidence="1">Uncharacterized protein</fullName>
    </submittedName>
</protein>
<gene>
    <name evidence="1" type="ORF">ILEXP_LOCUS9818</name>
</gene>
<proteinExistence type="predicted"/>
<dbReference type="Proteomes" id="UP001642360">
    <property type="component" value="Unassembled WGS sequence"/>
</dbReference>
<evidence type="ECO:0000313" key="1">
    <source>
        <dbReference type="EMBL" id="CAK9142163.1"/>
    </source>
</evidence>
<comment type="caution">
    <text evidence="1">The sequence shown here is derived from an EMBL/GenBank/DDBJ whole genome shotgun (WGS) entry which is preliminary data.</text>
</comment>
<keyword evidence="2" id="KW-1185">Reference proteome</keyword>
<dbReference type="EMBL" id="CAUOFW020001203">
    <property type="protein sequence ID" value="CAK9142163.1"/>
    <property type="molecule type" value="Genomic_DNA"/>
</dbReference>
<dbReference type="AlphaFoldDB" id="A0ABC8RBN4"/>
<accession>A0ABC8RBN4</accession>
<sequence length="59" mass="6304">MLRGAVSGGAESESVVALIPGDEAMRRKKKMKRGTKPVSMGDGCGKVVGNLTVHLFWFL</sequence>
<evidence type="ECO:0000313" key="2">
    <source>
        <dbReference type="Proteomes" id="UP001642360"/>
    </source>
</evidence>